<proteinExistence type="predicted"/>
<gene>
    <name evidence="1" type="ORF">B2J93_5110</name>
</gene>
<sequence length="363" mass="39403">MRARMVGKQDLVVVVASNSVDTLKIYLAATTLSGLLGSSSADMGVQSGLQRALQVTPKDAPHGGWNEDVVEFRGMVSMPLFSDLVDINKVSRTQILAPYFPKALSRVRDFEPKAFHAPSFIAYSSGRREPQSVSYSPPVVVSSHLPRRKAAQGVDSESVAPQYTATGWIMKLSWLIWPDKSVIDKRVAYRIFLDTLKTPFTPVYVDDTQGPCLGAPVGVCNDLIEGGKGIPGSLPPHGKPGELAAPAAFPNMPVYVWNDPSGSTYFGAYFEMPDNEWARGGFVMTSSPSGLQSGSAKVSPIVKEKFSVLAIVSARAREGRSKGRVAPHAILVNEAQRKIHADVFVHDMNPPEIKREAYTEIGF</sequence>
<evidence type="ECO:0000313" key="2">
    <source>
        <dbReference type="Proteomes" id="UP000242519"/>
    </source>
</evidence>
<dbReference type="Proteomes" id="UP000242519">
    <property type="component" value="Unassembled WGS sequence"/>
</dbReference>
<dbReference type="InParanoid" id="A0A218ZEW3"/>
<comment type="caution">
    <text evidence="1">The sequence shown here is derived from an EMBL/GenBank/DDBJ whole genome shotgun (WGS) entry which is preliminary data.</text>
</comment>
<dbReference type="GO" id="GO:0030729">
    <property type="term" value="F:acetoacetate-CoA ligase activity"/>
    <property type="evidence" value="ECO:0007669"/>
    <property type="project" value="TreeGrafter"/>
</dbReference>
<protein>
    <submittedName>
        <fullName evidence="1">Acetoacetyl-CoA synthase</fullName>
    </submittedName>
</protein>
<organism evidence="1 2">
    <name type="scientific">Diplocarpon coronariae</name>
    <dbReference type="NCBI Taxonomy" id="2795749"/>
    <lineage>
        <taxon>Eukaryota</taxon>
        <taxon>Fungi</taxon>
        <taxon>Dikarya</taxon>
        <taxon>Ascomycota</taxon>
        <taxon>Pezizomycotina</taxon>
        <taxon>Leotiomycetes</taxon>
        <taxon>Helotiales</taxon>
        <taxon>Drepanopezizaceae</taxon>
        <taxon>Diplocarpon</taxon>
    </lineage>
</organism>
<reference evidence="1 2" key="1">
    <citation type="submission" date="2017-04" db="EMBL/GenBank/DDBJ databases">
        <title>Draft genome sequence of Marssonina coronaria NL1: causal agent of apple blotch.</title>
        <authorList>
            <person name="Cheng Q."/>
        </authorList>
    </citation>
    <scope>NUCLEOTIDE SEQUENCE [LARGE SCALE GENOMIC DNA]</scope>
    <source>
        <strain evidence="1 2">NL1</strain>
    </source>
</reference>
<dbReference type="OrthoDB" id="10253869at2759"/>
<accession>A0A218ZEW3</accession>
<evidence type="ECO:0000313" key="1">
    <source>
        <dbReference type="EMBL" id="OWP06631.1"/>
    </source>
</evidence>
<dbReference type="AlphaFoldDB" id="A0A218ZEW3"/>
<dbReference type="PANTHER" id="PTHR42921">
    <property type="entry name" value="ACETOACETYL-COA SYNTHETASE"/>
    <property type="match status" value="1"/>
</dbReference>
<dbReference type="STRING" id="503106.A0A218ZEW3"/>
<name>A0A218ZEW3_9HELO</name>
<dbReference type="EMBL" id="MZNU01000038">
    <property type="protein sequence ID" value="OWP06631.1"/>
    <property type="molecule type" value="Genomic_DNA"/>
</dbReference>
<keyword evidence="2" id="KW-1185">Reference proteome</keyword>
<dbReference type="PANTHER" id="PTHR42921:SF4">
    <property type="entry name" value="ACETOACETYL-COA SYNTHASE (AFU_ORTHOLOGUE AFUA_8G04770)"/>
    <property type="match status" value="1"/>
</dbReference>